<dbReference type="InterPro" id="IPR036691">
    <property type="entry name" value="Endo/exonu/phosph_ase_sf"/>
</dbReference>
<dbReference type="Proteomes" id="UP000288805">
    <property type="component" value="Unassembled WGS sequence"/>
</dbReference>
<reference evidence="1 2" key="1">
    <citation type="journal article" date="2018" name="PLoS Genet.">
        <title>Population sequencing reveals clonal diversity and ancestral inbreeding in the grapevine cultivar Chardonnay.</title>
        <authorList>
            <person name="Roach M.J."/>
            <person name="Johnson D.L."/>
            <person name="Bohlmann J."/>
            <person name="van Vuuren H.J."/>
            <person name="Jones S.J."/>
            <person name="Pretorius I.S."/>
            <person name="Schmidt S.A."/>
            <person name="Borneman A.R."/>
        </authorList>
    </citation>
    <scope>NUCLEOTIDE SEQUENCE [LARGE SCALE GENOMIC DNA]</scope>
    <source>
        <strain evidence="2">cv. Chardonnay</strain>
        <tissue evidence="1">Leaf</tissue>
    </source>
</reference>
<protein>
    <submittedName>
        <fullName evidence="1">Uncharacterized protein</fullName>
    </submittedName>
</protein>
<dbReference type="PANTHER" id="PTHR33116">
    <property type="entry name" value="REVERSE TRANSCRIPTASE ZINC-BINDING DOMAIN-CONTAINING PROTEIN-RELATED-RELATED"/>
    <property type="match status" value="1"/>
</dbReference>
<dbReference type="Gene3D" id="3.60.10.10">
    <property type="entry name" value="Endonuclease/exonuclease/phosphatase"/>
    <property type="match status" value="1"/>
</dbReference>
<dbReference type="PANTHER" id="PTHR33116:SF78">
    <property type="entry name" value="OS12G0587133 PROTEIN"/>
    <property type="match status" value="1"/>
</dbReference>
<organism evidence="1 2">
    <name type="scientific">Vitis vinifera</name>
    <name type="common">Grape</name>
    <dbReference type="NCBI Taxonomy" id="29760"/>
    <lineage>
        <taxon>Eukaryota</taxon>
        <taxon>Viridiplantae</taxon>
        <taxon>Streptophyta</taxon>
        <taxon>Embryophyta</taxon>
        <taxon>Tracheophyta</taxon>
        <taxon>Spermatophyta</taxon>
        <taxon>Magnoliopsida</taxon>
        <taxon>eudicotyledons</taxon>
        <taxon>Gunneridae</taxon>
        <taxon>Pentapetalae</taxon>
        <taxon>rosids</taxon>
        <taxon>Vitales</taxon>
        <taxon>Vitaceae</taxon>
        <taxon>Viteae</taxon>
        <taxon>Vitis</taxon>
    </lineage>
</organism>
<gene>
    <name evidence="1" type="ORF">CK203_098704</name>
</gene>
<name>A0A438DIL5_VITVI</name>
<comment type="caution">
    <text evidence="1">The sequence shown here is derived from an EMBL/GenBank/DDBJ whole genome shotgun (WGS) entry which is preliminary data.</text>
</comment>
<dbReference type="EMBL" id="QGNW01001608">
    <property type="protein sequence ID" value="RVW35320.1"/>
    <property type="molecule type" value="Genomic_DNA"/>
</dbReference>
<accession>A0A438DIL5</accession>
<evidence type="ECO:0000313" key="2">
    <source>
        <dbReference type="Proteomes" id="UP000288805"/>
    </source>
</evidence>
<dbReference type="SUPFAM" id="SSF56219">
    <property type="entry name" value="DNase I-like"/>
    <property type="match status" value="1"/>
</dbReference>
<evidence type="ECO:0000313" key="1">
    <source>
        <dbReference type="EMBL" id="RVW35320.1"/>
    </source>
</evidence>
<proteinExistence type="predicted"/>
<sequence length="921" mass="103763">MEAKRVLASGFRRFKERLLSLKRWRHETGCEVKEGSCKEAWVRVLGLPLHLWSREVFMKVGDCCGGFVAVDEGTLVVGSSSYSIQLWWEVPLKFFMVVPRSCSNESPEMEVRGDVSGGSRTGTCMEMDIPLLLISREDVSNFGRKSGSFGESSDRCVQKVAAGGEEFGGGGRGSSVGRRDCLDELVGLEEKSGPLWGAHLCCERPIGEEFFGGMVGPLGLLVGGDRVAKIVSMEMIESPLAWISGTDESLQAEATRAAKGDCSFVCSLGVEVVEAVVSIRPLNVVLADRSSAVTSSGRKGLWLWFERELKRLECSINFKSLGSGRALSLESAGSVSVGSWSGALLILGVFTRVYDPYVGRLREDFWEELGTIRGLWQDPWCIGGDFNVVTFLRERNKVSRLSSAMRRFSEVIEDLELRDLPLQGGFFAWRGGDMVLFVEEQSLRKQALEEYKKWVIMEETYWRGNSMVKIKINGTWVTEECDIKDGVVQVFHSFLSETEEWRPKCNELQVGVLGGEDAAMLEALFSKEEVFGTLLDLNGDKAPGPNGFSMAFWQFSWSFLKEEVMGSLRIFMIRSISLVGSFFELLAKVLANRLKKKGGGGGRICKLDIEKTYDHVNWSFLLWLLERMGFGAKWISWIQWCIGTAPSCLLKRAREGGFLSRWRFRGRGGVLLELASYVWFEVMSGLRVNLDKCDLILVGRVENVEELTREFGCKFSMPPSSYLGLPLGARFKDVAVWDGVEERLRKRLSIWKRQYISNGGRLALIRSTLFSMPIFYKRKGGLGVRNLVLLNKALLRKWSWHFAVEREVLWRQVICGKYGEEAGGWQSCDVRGSFGVGLWKAIRRVWDVMGNSMVEDVWSHSGRGVWAPQFSRQLNDWEVFDVECLLLSVQGRRVYSDVEDQVVWTKAKDGRFSVKPLYKAL</sequence>
<dbReference type="AlphaFoldDB" id="A0A438DIL5"/>